<organism evidence="2 3">
    <name type="scientific">Novosphingobium mathurense</name>
    <dbReference type="NCBI Taxonomy" id="428990"/>
    <lineage>
        <taxon>Bacteria</taxon>
        <taxon>Pseudomonadati</taxon>
        <taxon>Pseudomonadota</taxon>
        <taxon>Alphaproteobacteria</taxon>
        <taxon>Sphingomonadales</taxon>
        <taxon>Sphingomonadaceae</taxon>
        <taxon>Novosphingobium</taxon>
    </lineage>
</organism>
<sequence length="130" mass="14664">MKEIADCDRLNRRLTVLLHGRCRQSSWQVFDVELGDISEGGCCVIGNADRFTQGQHVSLRFANLRNVEGSVRWLREDRIGVEFRKPIKGRVIEELASSYGLPEGRISTVAERPEDSIGCCMVRPSTTQRA</sequence>
<dbReference type="Proteomes" id="UP000190989">
    <property type="component" value="Unassembled WGS sequence"/>
</dbReference>
<protein>
    <submittedName>
        <fullName evidence="2">PilZ domain-containing protein</fullName>
    </submittedName>
</protein>
<dbReference type="EMBL" id="FVZE01000001">
    <property type="protein sequence ID" value="SLJ87910.1"/>
    <property type="molecule type" value="Genomic_DNA"/>
</dbReference>
<feature type="domain" description="PilZ" evidence="1">
    <location>
        <begin position="9"/>
        <end position="95"/>
    </location>
</feature>
<reference evidence="3" key="1">
    <citation type="submission" date="2017-02" db="EMBL/GenBank/DDBJ databases">
        <authorList>
            <person name="Varghese N."/>
            <person name="Submissions S."/>
        </authorList>
    </citation>
    <scope>NUCLEOTIDE SEQUENCE [LARGE SCALE GENOMIC DNA]</scope>
    <source>
        <strain evidence="3">SM117</strain>
    </source>
</reference>
<evidence type="ECO:0000313" key="3">
    <source>
        <dbReference type="Proteomes" id="UP000190989"/>
    </source>
</evidence>
<keyword evidence="3" id="KW-1185">Reference proteome</keyword>
<dbReference type="GO" id="GO:0035438">
    <property type="term" value="F:cyclic-di-GMP binding"/>
    <property type="evidence" value="ECO:0007669"/>
    <property type="project" value="InterPro"/>
</dbReference>
<dbReference type="AlphaFoldDB" id="A0A1U6GWU5"/>
<dbReference type="STRING" id="428990.SAMN06295987_101705"/>
<dbReference type="SUPFAM" id="SSF141371">
    <property type="entry name" value="PilZ domain-like"/>
    <property type="match status" value="1"/>
</dbReference>
<evidence type="ECO:0000313" key="2">
    <source>
        <dbReference type="EMBL" id="SLJ87910.1"/>
    </source>
</evidence>
<gene>
    <name evidence="2" type="ORF">SAMN06295987_101705</name>
</gene>
<evidence type="ECO:0000259" key="1">
    <source>
        <dbReference type="Pfam" id="PF07238"/>
    </source>
</evidence>
<proteinExistence type="predicted"/>
<accession>A0A1U6GWU5</accession>
<dbReference type="InterPro" id="IPR009875">
    <property type="entry name" value="PilZ_domain"/>
</dbReference>
<dbReference type="Gene3D" id="2.40.10.220">
    <property type="entry name" value="predicted glycosyltransferase like domains"/>
    <property type="match status" value="1"/>
</dbReference>
<dbReference type="RefSeq" id="WP_231634645.1">
    <property type="nucleotide sequence ID" value="NZ_FVZE01000001.1"/>
</dbReference>
<dbReference type="Pfam" id="PF07238">
    <property type="entry name" value="PilZ"/>
    <property type="match status" value="1"/>
</dbReference>
<name>A0A1U6GWU5_9SPHN</name>